<feature type="compositionally biased region" description="Low complexity" evidence="1">
    <location>
        <begin position="15"/>
        <end position="30"/>
    </location>
</feature>
<proteinExistence type="predicted"/>
<organism evidence="2">
    <name type="scientific">Terrestrivirus sp</name>
    <dbReference type="NCBI Taxonomy" id="2487775"/>
    <lineage>
        <taxon>Viruses</taxon>
        <taxon>Varidnaviria</taxon>
        <taxon>Bamfordvirae</taxon>
        <taxon>Nucleocytoviricota</taxon>
        <taxon>Megaviricetes</taxon>
        <taxon>Imitervirales</taxon>
        <taxon>Mimiviridae</taxon>
        <taxon>Klosneuvirinae</taxon>
    </lineage>
</organism>
<reference evidence="2" key="1">
    <citation type="submission" date="2018-10" db="EMBL/GenBank/DDBJ databases">
        <title>Hidden diversity of soil giant viruses.</title>
        <authorList>
            <person name="Schulz F."/>
            <person name="Alteio L."/>
            <person name="Goudeau D."/>
            <person name="Ryan E.M."/>
            <person name="Malmstrom R.R."/>
            <person name="Blanchard J."/>
            <person name="Woyke T."/>
        </authorList>
    </citation>
    <scope>NUCLEOTIDE SEQUENCE</scope>
    <source>
        <strain evidence="2">TEV1</strain>
    </source>
</reference>
<evidence type="ECO:0000313" key="2">
    <source>
        <dbReference type="EMBL" id="AYV75389.1"/>
    </source>
</evidence>
<sequence length="72" mass="7433">MGGKNKGKTDGNVYVNGSINNNGANVNAGGKISHNTNNGTQIYAQGDVNRNQPFHGKGSTNGSVEIGVVKNF</sequence>
<protein>
    <submittedName>
        <fullName evidence="2">Uncharacterized protein</fullName>
    </submittedName>
</protein>
<feature type="region of interest" description="Disordered" evidence="1">
    <location>
        <begin position="1"/>
        <end position="72"/>
    </location>
</feature>
<feature type="compositionally biased region" description="Polar residues" evidence="1">
    <location>
        <begin position="33"/>
        <end position="63"/>
    </location>
</feature>
<evidence type="ECO:0000256" key="1">
    <source>
        <dbReference type="SAM" id="MobiDB-lite"/>
    </source>
</evidence>
<accession>A0A3G4ZPL7</accession>
<dbReference type="EMBL" id="MK071979">
    <property type="protein sequence ID" value="AYV75389.1"/>
    <property type="molecule type" value="Genomic_DNA"/>
</dbReference>
<name>A0A3G4ZPL7_9VIRU</name>
<gene>
    <name evidence="2" type="ORF">Terrestrivirus1_263</name>
</gene>